<evidence type="ECO:0000256" key="2">
    <source>
        <dbReference type="PROSITE-ProRule" id="PRU00335"/>
    </source>
</evidence>
<dbReference type="InterPro" id="IPR009057">
    <property type="entry name" value="Homeodomain-like_sf"/>
</dbReference>
<sequence>MGNREDLLDAAKRCLYDKGYARTTARDVAAAAGVSLAAIGYHFGTKELLLNAALRQALEEWGDDLARVLNTDHEETPAPGTRDPATRGPAMADSGSAGLALPGAGATDLGSDGAVANVRMTGAARVGAGVGGAGAAERFAVAWDKVIASFVRNEALWAVQFEIIAHLDRTPELRTAFSQAGSQARLGLVELFQVVVPAGLEEAAGTLLQAMLGGLAAQWLVDPRSAPTGAELVGALLAIAEGLTAGSPAEGPTTKSP</sequence>
<name>A0ABQ3XMN6_9ACTN</name>
<dbReference type="InterPro" id="IPR036271">
    <property type="entry name" value="Tet_transcr_reg_TetR-rel_C_sf"/>
</dbReference>
<feature type="DNA-binding region" description="H-T-H motif" evidence="2">
    <location>
        <begin position="24"/>
        <end position="43"/>
    </location>
</feature>
<protein>
    <recommendedName>
        <fullName evidence="4">HTH tetR-type domain-containing protein</fullName>
    </recommendedName>
</protein>
<dbReference type="PRINTS" id="PR00455">
    <property type="entry name" value="HTHTETR"/>
</dbReference>
<dbReference type="Pfam" id="PF00440">
    <property type="entry name" value="TetR_N"/>
    <property type="match status" value="1"/>
</dbReference>
<dbReference type="Gene3D" id="1.10.357.10">
    <property type="entry name" value="Tetracycline Repressor, domain 2"/>
    <property type="match status" value="2"/>
</dbReference>
<evidence type="ECO:0000256" key="3">
    <source>
        <dbReference type="SAM" id="MobiDB-lite"/>
    </source>
</evidence>
<dbReference type="SUPFAM" id="SSF48498">
    <property type="entry name" value="Tetracyclin repressor-like, C-terminal domain"/>
    <property type="match status" value="1"/>
</dbReference>
<dbReference type="EMBL" id="BOMG01000102">
    <property type="protein sequence ID" value="GID59777.1"/>
    <property type="molecule type" value="Genomic_DNA"/>
</dbReference>
<feature type="domain" description="HTH tetR-type" evidence="4">
    <location>
        <begin position="1"/>
        <end position="61"/>
    </location>
</feature>
<feature type="region of interest" description="Disordered" evidence="3">
    <location>
        <begin position="72"/>
        <end position="94"/>
    </location>
</feature>
<organism evidence="5 6">
    <name type="scientific">Actinoplanes couchii</name>
    <dbReference type="NCBI Taxonomy" id="403638"/>
    <lineage>
        <taxon>Bacteria</taxon>
        <taxon>Bacillati</taxon>
        <taxon>Actinomycetota</taxon>
        <taxon>Actinomycetes</taxon>
        <taxon>Micromonosporales</taxon>
        <taxon>Micromonosporaceae</taxon>
        <taxon>Actinoplanes</taxon>
    </lineage>
</organism>
<evidence type="ECO:0000313" key="6">
    <source>
        <dbReference type="Proteomes" id="UP000612282"/>
    </source>
</evidence>
<dbReference type="SUPFAM" id="SSF46689">
    <property type="entry name" value="Homeodomain-like"/>
    <property type="match status" value="1"/>
</dbReference>
<evidence type="ECO:0000259" key="4">
    <source>
        <dbReference type="PROSITE" id="PS50977"/>
    </source>
</evidence>
<evidence type="ECO:0000313" key="5">
    <source>
        <dbReference type="EMBL" id="GID59777.1"/>
    </source>
</evidence>
<dbReference type="RefSeq" id="WP_203806188.1">
    <property type="nucleotide sequence ID" value="NZ_BAAAQE010000005.1"/>
</dbReference>
<dbReference type="Proteomes" id="UP000612282">
    <property type="component" value="Unassembled WGS sequence"/>
</dbReference>
<dbReference type="PROSITE" id="PS50977">
    <property type="entry name" value="HTH_TETR_2"/>
    <property type="match status" value="1"/>
</dbReference>
<evidence type="ECO:0000256" key="1">
    <source>
        <dbReference type="ARBA" id="ARBA00023125"/>
    </source>
</evidence>
<dbReference type="PANTHER" id="PTHR30055:SF219">
    <property type="entry name" value="TRANSCRIPTIONAL REGULATORY PROTEIN"/>
    <property type="match status" value="1"/>
</dbReference>
<comment type="caution">
    <text evidence="5">The sequence shown here is derived from an EMBL/GenBank/DDBJ whole genome shotgun (WGS) entry which is preliminary data.</text>
</comment>
<dbReference type="InterPro" id="IPR001647">
    <property type="entry name" value="HTH_TetR"/>
</dbReference>
<gene>
    <name evidence="5" type="ORF">Aco03nite_081810</name>
</gene>
<accession>A0ABQ3XMN6</accession>
<dbReference type="InterPro" id="IPR050109">
    <property type="entry name" value="HTH-type_TetR-like_transc_reg"/>
</dbReference>
<dbReference type="PANTHER" id="PTHR30055">
    <property type="entry name" value="HTH-TYPE TRANSCRIPTIONAL REGULATOR RUTR"/>
    <property type="match status" value="1"/>
</dbReference>
<reference evidence="5 6" key="1">
    <citation type="submission" date="2021-01" db="EMBL/GenBank/DDBJ databases">
        <title>Whole genome shotgun sequence of Actinoplanes couchii NBRC 106145.</title>
        <authorList>
            <person name="Komaki H."/>
            <person name="Tamura T."/>
        </authorList>
    </citation>
    <scope>NUCLEOTIDE SEQUENCE [LARGE SCALE GENOMIC DNA]</scope>
    <source>
        <strain evidence="5 6">NBRC 106145</strain>
    </source>
</reference>
<keyword evidence="1 2" id="KW-0238">DNA-binding</keyword>
<keyword evidence="6" id="KW-1185">Reference proteome</keyword>
<proteinExistence type="predicted"/>